<protein>
    <submittedName>
        <fullName evidence="1">Uncharacterized protein</fullName>
    </submittedName>
</protein>
<accession>A0A4U5LVI9</accession>
<reference evidence="1 2" key="2">
    <citation type="journal article" date="2019" name="G3 (Bethesda)">
        <title>Hybrid Assembly of the Genome of the Entomopathogenic Nematode Steinernema carpocapsae Identifies the X-Chromosome.</title>
        <authorList>
            <person name="Serra L."/>
            <person name="Macchietto M."/>
            <person name="Macias-Munoz A."/>
            <person name="McGill C.J."/>
            <person name="Rodriguez I.M."/>
            <person name="Rodriguez B."/>
            <person name="Murad R."/>
            <person name="Mortazavi A."/>
        </authorList>
    </citation>
    <scope>NUCLEOTIDE SEQUENCE [LARGE SCALE GENOMIC DNA]</scope>
    <source>
        <strain evidence="1 2">ALL</strain>
    </source>
</reference>
<evidence type="ECO:0000313" key="2">
    <source>
        <dbReference type="Proteomes" id="UP000298663"/>
    </source>
</evidence>
<dbReference type="EMBL" id="AZBU02000011">
    <property type="protein sequence ID" value="TKR60169.1"/>
    <property type="molecule type" value="Genomic_DNA"/>
</dbReference>
<comment type="caution">
    <text evidence="1">The sequence shown here is derived from an EMBL/GenBank/DDBJ whole genome shotgun (WGS) entry which is preliminary data.</text>
</comment>
<proteinExistence type="predicted"/>
<reference evidence="1 2" key="1">
    <citation type="journal article" date="2015" name="Genome Biol.">
        <title>Comparative genomics of Steinernema reveals deeply conserved gene regulatory networks.</title>
        <authorList>
            <person name="Dillman A.R."/>
            <person name="Macchietto M."/>
            <person name="Porter C.F."/>
            <person name="Rogers A."/>
            <person name="Williams B."/>
            <person name="Antoshechkin I."/>
            <person name="Lee M.M."/>
            <person name="Goodwin Z."/>
            <person name="Lu X."/>
            <person name="Lewis E.E."/>
            <person name="Goodrich-Blair H."/>
            <person name="Stock S.P."/>
            <person name="Adams B.J."/>
            <person name="Sternberg P.W."/>
            <person name="Mortazavi A."/>
        </authorList>
    </citation>
    <scope>NUCLEOTIDE SEQUENCE [LARGE SCALE GENOMIC DNA]</scope>
    <source>
        <strain evidence="1 2">ALL</strain>
    </source>
</reference>
<dbReference type="AlphaFoldDB" id="A0A4U5LVI9"/>
<evidence type="ECO:0000313" key="1">
    <source>
        <dbReference type="EMBL" id="TKR60169.1"/>
    </source>
</evidence>
<organism evidence="1 2">
    <name type="scientific">Steinernema carpocapsae</name>
    <name type="common">Entomopathogenic nematode</name>
    <dbReference type="NCBI Taxonomy" id="34508"/>
    <lineage>
        <taxon>Eukaryota</taxon>
        <taxon>Metazoa</taxon>
        <taxon>Ecdysozoa</taxon>
        <taxon>Nematoda</taxon>
        <taxon>Chromadorea</taxon>
        <taxon>Rhabditida</taxon>
        <taxon>Tylenchina</taxon>
        <taxon>Panagrolaimomorpha</taxon>
        <taxon>Strongyloidoidea</taxon>
        <taxon>Steinernematidae</taxon>
        <taxon>Steinernema</taxon>
    </lineage>
</organism>
<keyword evidence="2" id="KW-1185">Reference proteome</keyword>
<sequence length="75" mass="8463">MEPLRFPRLLTGGSHLNNAFSTFLHCLIMRIFALQDEGVLLDGFRKSDILWNPVGEPHCGFCCFSAVGRINQLIK</sequence>
<name>A0A4U5LVI9_STECR</name>
<gene>
    <name evidence="1" type="ORF">L596_027460</name>
</gene>
<dbReference type="Proteomes" id="UP000298663">
    <property type="component" value="Unassembled WGS sequence"/>
</dbReference>